<evidence type="ECO:0000313" key="3">
    <source>
        <dbReference type="Proteomes" id="UP000282106"/>
    </source>
</evidence>
<dbReference type="SUPFAM" id="SSF160631">
    <property type="entry name" value="SMI1/KNR4-like"/>
    <property type="match status" value="1"/>
</dbReference>
<dbReference type="InterPro" id="IPR037883">
    <property type="entry name" value="Knr4/Smi1-like_sf"/>
</dbReference>
<dbReference type="SMART" id="SM00860">
    <property type="entry name" value="SMI1_KNR4"/>
    <property type="match status" value="1"/>
</dbReference>
<accession>A0A3N0V9W7</accession>
<name>A0A3N0V9W7_9GAMM</name>
<dbReference type="Pfam" id="PF09346">
    <property type="entry name" value="SMI1_KNR4"/>
    <property type="match status" value="1"/>
</dbReference>
<keyword evidence="3" id="KW-1185">Reference proteome</keyword>
<evidence type="ECO:0000259" key="1">
    <source>
        <dbReference type="SMART" id="SM00860"/>
    </source>
</evidence>
<evidence type="ECO:0000313" key="2">
    <source>
        <dbReference type="EMBL" id="ROH89401.1"/>
    </source>
</evidence>
<dbReference type="EMBL" id="RJVO01000004">
    <property type="protein sequence ID" value="ROH89401.1"/>
    <property type="molecule type" value="Genomic_DNA"/>
</dbReference>
<organism evidence="2 3">
    <name type="scientific">Stagnimonas aquatica</name>
    <dbReference type="NCBI Taxonomy" id="2689987"/>
    <lineage>
        <taxon>Bacteria</taxon>
        <taxon>Pseudomonadati</taxon>
        <taxon>Pseudomonadota</taxon>
        <taxon>Gammaproteobacteria</taxon>
        <taxon>Nevskiales</taxon>
        <taxon>Nevskiaceae</taxon>
        <taxon>Stagnimonas</taxon>
    </lineage>
</organism>
<dbReference type="Gene3D" id="3.40.1580.10">
    <property type="entry name" value="SMI1/KNR4-like"/>
    <property type="match status" value="1"/>
</dbReference>
<reference evidence="2 3" key="1">
    <citation type="submission" date="2018-10" db="EMBL/GenBank/DDBJ databases">
        <authorList>
            <person name="Chen W.-M."/>
        </authorList>
    </citation>
    <scope>NUCLEOTIDE SEQUENCE [LARGE SCALE GENOMIC DNA]</scope>
    <source>
        <strain evidence="2 3">THS-13</strain>
    </source>
</reference>
<dbReference type="InParanoid" id="A0A3N0V9W7"/>
<dbReference type="AlphaFoldDB" id="A0A3N0V9W7"/>
<protein>
    <submittedName>
        <fullName evidence="2">SMI1/KNR4 family protein</fullName>
    </submittedName>
</protein>
<proteinExistence type="predicted"/>
<dbReference type="RefSeq" id="WP_123211698.1">
    <property type="nucleotide sequence ID" value="NZ_RJVO01000004.1"/>
</dbReference>
<sequence>MSVAWVELLTAFCLAAGEQGAAWKARPPQWNEPATEEQIHALEKTIGVELPGDYKDFLRTSNGIRNYVPGADLPGTEDLKEFVISRSHKYGTYAKAIRDAFLYDDEIGFGIQDDEVLMIYSAGGSSGAIFLVVSPKSRAHGNVVVYLPGEPAIYPSWLSYMGSLTEQMRKSR</sequence>
<gene>
    <name evidence="2" type="ORF">ED208_09660</name>
</gene>
<dbReference type="InterPro" id="IPR018958">
    <property type="entry name" value="Knr4/Smi1-like_dom"/>
</dbReference>
<feature type="domain" description="Knr4/Smi1-like" evidence="1">
    <location>
        <begin position="33"/>
        <end position="163"/>
    </location>
</feature>
<comment type="caution">
    <text evidence="2">The sequence shown here is derived from an EMBL/GenBank/DDBJ whole genome shotgun (WGS) entry which is preliminary data.</text>
</comment>
<dbReference type="Proteomes" id="UP000282106">
    <property type="component" value="Unassembled WGS sequence"/>
</dbReference>